<dbReference type="InterPro" id="IPR050129">
    <property type="entry name" value="Zn_alcohol_dh"/>
</dbReference>
<evidence type="ECO:0000256" key="3">
    <source>
        <dbReference type="ARBA" id="ARBA00023002"/>
    </source>
</evidence>
<dbReference type="PANTHER" id="PTHR43401:SF2">
    <property type="entry name" value="L-THREONINE 3-DEHYDROGENASE"/>
    <property type="match status" value="1"/>
</dbReference>
<keyword evidence="1" id="KW-0479">Metal-binding</keyword>
<dbReference type="EMBL" id="CP098827">
    <property type="protein sequence ID" value="XBO72093.1"/>
    <property type="molecule type" value="Genomic_DNA"/>
</dbReference>
<sequence length="328" mass="35184">MQALFYVGREQMEMRGTEPEPLKPGESRVQVEATGICGSDLHAYHGHDPRRVPPMILGHEVAGRVVEGAWKGKRVTMNPLIVCGHCEYCQAGRQNLCENRSMIGMNRPGSFAETVNIADHSLIELPQTLSAEVAAMTEPVATAVHGIHRLERVLDRPLAESRVLVIGAGAIGLMTALILRQRGVRSLRIADLNPLRREAALRVGLEAFDPREAPPRADSVEAVFDCVGAGPTRKMAVASASPGGAIMHLGLQDNDGVTDTRAITLKELSFLGAYTYSFGDLRAAVALLDAGALGELSWVEKRPLAEGPAAFEELASGRSAAAKVILYP</sequence>
<feature type="domain" description="Enoyl reductase (ER)" evidence="4">
    <location>
        <begin position="8"/>
        <end position="326"/>
    </location>
</feature>
<name>A0AAU7KM00_9GAMM</name>
<keyword evidence="2" id="KW-0862">Zinc</keyword>
<dbReference type="GO" id="GO:0046872">
    <property type="term" value="F:metal ion binding"/>
    <property type="evidence" value="ECO:0007669"/>
    <property type="project" value="UniProtKB-KW"/>
</dbReference>
<organism evidence="5">
    <name type="scientific">Halomonas sp. RT37</name>
    <dbReference type="NCBI Taxonomy" id="2950872"/>
    <lineage>
        <taxon>Bacteria</taxon>
        <taxon>Pseudomonadati</taxon>
        <taxon>Pseudomonadota</taxon>
        <taxon>Gammaproteobacteria</taxon>
        <taxon>Oceanospirillales</taxon>
        <taxon>Halomonadaceae</taxon>
        <taxon>Halomonas</taxon>
    </lineage>
</organism>
<dbReference type="Pfam" id="PF00107">
    <property type="entry name" value="ADH_zinc_N"/>
    <property type="match status" value="1"/>
</dbReference>
<evidence type="ECO:0000256" key="2">
    <source>
        <dbReference type="ARBA" id="ARBA00022833"/>
    </source>
</evidence>
<keyword evidence="3" id="KW-0560">Oxidoreductase</keyword>
<dbReference type="SMART" id="SM00829">
    <property type="entry name" value="PKS_ER"/>
    <property type="match status" value="1"/>
</dbReference>
<evidence type="ECO:0000256" key="1">
    <source>
        <dbReference type="ARBA" id="ARBA00022723"/>
    </source>
</evidence>
<dbReference type="InterPro" id="IPR011032">
    <property type="entry name" value="GroES-like_sf"/>
</dbReference>
<dbReference type="InterPro" id="IPR036291">
    <property type="entry name" value="NAD(P)-bd_dom_sf"/>
</dbReference>
<dbReference type="Pfam" id="PF08240">
    <property type="entry name" value="ADH_N"/>
    <property type="match status" value="1"/>
</dbReference>
<evidence type="ECO:0000259" key="4">
    <source>
        <dbReference type="SMART" id="SM00829"/>
    </source>
</evidence>
<dbReference type="PANTHER" id="PTHR43401">
    <property type="entry name" value="L-THREONINE 3-DEHYDROGENASE"/>
    <property type="match status" value="1"/>
</dbReference>
<gene>
    <name evidence="5" type="ORF">NFG58_05115</name>
</gene>
<dbReference type="GO" id="GO:0016491">
    <property type="term" value="F:oxidoreductase activity"/>
    <property type="evidence" value="ECO:0007669"/>
    <property type="project" value="UniProtKB-KW"/>
</dbReference>
<dbReference type="Gene3D" id="3.40.50.720">
    <property type="entry name" value="NAD(P)-binding Rossmann-like Domain"/>
    <property type="match status" value="1"/>
</dbReference>
<dbReference type="RefSeq" id="WP_348815532.1">
    <property type="nucleotide sequence ID" value="NZ_CP098827.1"/>
</dbReference>
<reference evidence="5" key="1">
    <citation type="submission" date="2022-06" db="EMBL/GenBank/DDBJ databases">
        <title>A novel DMS-producing enzyme.</title>
        <authorList>
            <person name="Zhang Y."/>
        </authorList>
    </citation>
    <scope>NUCLEOTIDE SEQUENCE</scope>
    <source>
        <strain evidence="5">RT37</strain>
    </source>
</reference>
<proteinExistence type="predicted"/>
<dbReference type="AlphaFoldDB" id="A0AAU7KM00"/>
<dbReference type="InterPro" id="IPR020843">
    <property type="entry name" value="ER"/>
</dbReference>
<dbReference type="Gene3D" id="3.90.180.10">
    <property type="entry name" value="Medium-chain alcohol dehydrogenases, catalytic domain"/>
    <property type="match status" value="1"/>
</dbReference>
<dbReference type="SUPFAM" id="SSF50129">
    <property type="entry name" value="GroES-like"/>
    <property type="match status" value="1"/>
</dbReference>
<dbReference type="InterPro" id="IPR013154">
    <property type="entry name" value="ADH-like_N"/>
</dbReference>
<dbReference type="SUPFAM" id="SSF51735">
    <property type="entry name" value="NAD(P)-binding Rossmann-fold domains"/>
    <property type="match status" value="1"/>
</dbReference>
<protein>
    <submittedName>
        <fullName evidence="5">Alcohol dehydrogenase catalytic domain-containing protein</fullName>
    </submittedName>
</protein>
<evidence type="ECO:0000313" key="5">
    <source>
        <dbReference type="EMBL" id="XBO72093.1"/>
    </source>
</evidence>
<dbReference type="InterPro" id="IPR013149">
    <property type="entry name" value="ADH-like_C"/>
</dbReference>
<accession>A0AAU7KM00</accession>